<organism evidence="1 2">
    <name type="scientific">Dolichospermum flos-aquae LEGE 04289</name>
    <dbReference type="NCBI Taxonomy" id="1828708"/>
    <lineage>
        <taxon>Bacteria</taxon>
        <taxon>Bacillati</taxon>
        <taxon>Cyanobacteriota</taxon>
        <taxon>Cyanophyceae</taxon>
        <taxon>Nostocales</taxon>
        <taxon>Aphanizomenonaceae</taxon>
        <taxon>Dolichospermum</taxon>
    </lineage>
</organism>
<protein>
    <submittedName>
        <fullName evidence="1">Restriction endonuclease subunit S</fullName>
    </submittedName>
</protein>
<comment type="caution">
    <text evidence="1">The sequence shown here is derived from an EMBL/GenBank/DDBJ whole genome shotgun (WGS) entry which is preliminary data.</text>
</comment>
<sequence>MQLTVDSGQLPVEWEVKKLCDICEIYRGGSPRPIKDFLTNEANGINWIKISDASVSSKYIYETKEKIKPDGVKYSRLVNEGDFILSNSMSFGRPYIMRTSGCIHDGWLVLKDKSGLFDQDYLYYFLGSNTTYKQFDILAAGSTVRNLNIDLVKGVKVTLPPLPEQKRIVAILDEAFEGIDRAISNTEKNLSNARELFESYLNSIFSQKGEGWEEKKLEDVCSITSKLIDPRQPEFIDLPHIGAGNMISMTGELIEVKTARQEQLISGKFLFDETMVLYSKIRPYLMKACRPDFSGLCSADVYPLLPNNEQLNKDFLFYILMSRDFTNYAISGSDRAGMPKVNRDHLFRYSTWIPSISDQINIAQKIYELATETQNLETIYRQKIAALKELKQSILQKAFTGELTADKSITAMEETAA</sequence>
<keyword evidence="2" id="KW-1185">Reference proteome</keyword>
<keyword evidence="1" id="KW-0255">Endonuclease</keyword>
<dbReference type="EMBL" id="JADEWF010000080">
    <property type="protein sequence ID" value="MBE9220627.1"/>
    <property type="molecule type" value="Genomic_DNA"/>
</dbReference>
<name>A0ACC5Q796_DOLFA</name>
<reference evidence="1" key="1">
    <citation type="submission" date="2020-10" db="EMBL/GenBank/DDBJ databases">
        <authorList>
            <person name="Castelo-Branco R."/>
            <person name="Eusebio N."/>
            <person name="Adriana R."/>
            <person name="Vieira A."/>
            <person name="Brugerolle De Fraissinette N."/>
            <person name="Rezende De Castro R."/>
            <person name="Schneider M.P."/>
            <person name="Vasconcelos V."/>
            <person name="Leao P.N."/>
        </authorList>
    </citation>
    <scope>NUCLEOTIDE SEQUENCE</scope>
    <source>
        <strain evidence="1">LEGE 04289</strain>
    </source>
</reference>
<evidence type="ECO:0000313" key="1">
    <source>
        <dbReference type="EMBL" id="MBE9220627.1"/>
    </source>
</evidence>
<dbReference type="Proteomes" id="UP000597867">
    <property type="component" value="Unassembled WGS sequence"/>
</dbReference>
<gene>
    <name evidence="1" type="ORF">IQ222_17960</name>
</gene>
<keyword evidence="1" id="KW-0540">Nuclease</keyword>
<keyword evidence="1" id="KW-0378">Hydrolase</keyword>
<evidence type="ECO:0000313" key="2">
    <source>
        <dbReference type="Proteomes" id="UP000597867"/>
    </source>
</evidence>
<proteinExistence type="predicted"/>
<accession>A0ACC5Q796</accession>